<keyword evidence="1" id="KW-0812">Transmembrane</keyword>
<dbReference type="AlphaFoldDB" id="A0A520N0D1"/>
<sequence length="137" mass="15581">MISKLSKREKILVLILAITLAVVLLIYIQNLILNSISTSRINLNNELKKYEITKQNLAIIESRKDLASTAMSGNQIFTYLTNIGYSVLQDQGILYVNNLSNVSLQEIVLILDAQQNNIDQIKIIPKENYFQLEITIE</sequence>
<evidence type="ECO:0000313" key="2">
    <source>
        <dbReference type="EMBL" id="RZO26952.1"/>
    </source>
</evidence>
<reference evidence="2 3" key="1">
    <citation type="submission" date="2019-02" db="EMBL/GenBank/DDBJ databases">
        <title>Prokaryotic population dynamics and viral predation in marine succession experiment using metagenomics: the confinement effect.</title>
        <authorList>
            <person name="Haro-Moreno J.M."/>
            <person name="Rodriguez-Valera F."/>
            <person name="Lopez-Perez M."/>
        </authorList>
    </citation>
    <scope>NUCLEOTIDE SEQUENCE [LARGE SCALE GENOMIC DNA]</scope>
    <source>
        <strain evidence="2">MED-G159</strain>
    </source>
</reference>
<gene>
    <name evidence="2" type="ORF">EVA92_02045</name>
</gene>
<feature type="transmembrane region" description="Helical" evidence="1">
    <location>
        <begin position="12"/>
        <end position="33"/>
    </location>
</feature>
<keyword evidence="1" id="KW-0472">Membrane</keyword>
<name>A0A520N0D1_9GAMM</name>
<accession>A0A520N0D1</accession>
<protein>
    <submittedName>
        <fullName evidence="2">Uncharacterized protein</fullName>
    </submittedName>
</protein>
<keyword evidence="1" id="KW-1133">Transmembrane helix</keyword>
<comment type="caution">
    <text evidence="2">The sequence shown here is derived from an EMBL/GenBank/DDBJ whole genome shotgun (WGS) entry which is preliminary data.</text>
</comment>
<evidence type="ECO:0000256" key="1">
    <source>
        <dbReference type="SAM" id="Phobius"/>
    </source>
</evidence>
<evidence type="ECO:0000313" key="3">
    <source>
        <dbReference type="Proteomes" id="UP000315825"/>
    </source>
</evidence>
<organism evidence="2 3">
    <name type="scientific">SAR86 cluster bacterium</name>
    <dbReference type="NCBI Taxonomy" id="2030880"/>
    <lineage>
        <taxon>Bacteria</taxon>
        <taxon>Pseudomonadati</taxon>
        <taxon>Pseudomonadota</taxon>
        <taxon>Gammaproteobacteria</taxon>
        <taxon>SAR86 cluster</taxon>
    </lineage>
</organism>
<dbReference type="Proteomes" id="UP000315825">
    <property type="component" value="Unassembled WGS sequence"/>
</dbReference>
<proteinExistence type="predicted"/>
<dbReference type="EMBL" id="SHBE01000002">
    <property type="protein sequence ID" value="RZO26952.1"/>
    <property type="molecule type" value="Genomic_DNA"/>
</dbReference>